<sequence>MPRRNRYLIAVLLLILVSALFGYLWRDTPPAQPALPAHSYAKALRQAHDGRPGAARVLYQQLQRTDLPAIRRAALYAELPNYPSPLALKIARQDLEHAEPLVRRAAIAGIRRLLPAAQRSLVLGPLLDDDDQSVRFAAVDALLGLSPDDIGLYFGPLQAALEQYQQALAQQPEEADAQVHLARLYMHENDYTQAAVALQRALTVAPDNLDALATQVRLLERQGQHDASRQVLGKALALSPDSAFLQYQLGRWLIRHQQREYALLALSRAVELDPDNVDYRYTLAVTLHALEQLDAAQKQLETVLSQQPANRRARVLLIQYWKESGQLQNVQVLLAELEQQNPDDPALQQGL</sequence>
<dbReference type="SMART" id="SM00028">
    <property type="entry name" value="TPR"/>
    <property type="match status" value="4"/>
</dbReference>
<dbReference type="InterPro" id="IPR051685">
    <property type="entry name" value="Ycf3/AcsC/BcsC/TPR_MFPF"/>
</dbReference>
<dbReference type="InterPro" id="IPR016024">
    <property type="entry name" value="ARM-type_fold"/>
</dbReference>
<dbReference type="SUPFAM" id="SSF48371">
    <property type="entry name" value="ARM repeat"/>
    <property type="match status" value="1"/>
</dbReference>
<feature type="repeat" description="TPR" evidence="3">
    <location>
        <begin position="243"/>
        <end position="276"/>
    </location>
</feature>
<proteinExistence type="predicted"/>
<dbReference type="RefSeq" id="WP_054912781.1">
    <property type="nucleotide sequence ID" value="NZ_BQIO01000013.1"/>
</dbReference>
<dbReference type="InterPro" id="IPR019734">
    <property type="entry name" value="TPR_rpt"/>
</dbReference>
<dbReference type="PANTHER" id="PTHR44943">
    <property type="entry name" value="CELLULOSE SYNTHASE OPERON PROTEIN C"/>
    <property type="match status" value="1"/>
</dbReference>
<dbReference type="PANTHER" id="PTHR44943:SF8">
    <property type="entry name" value="TPR REPEAT-CONTAINING PROTEIN MJ0263"/>
    <property type="match status" value="1"/>
</dbReference>
<dbReference type="Pfam" id="PF14559">
    <property type="entry name" value="TPR_19"/>
    <property type="match status" value="2"/>
</dbReference>
<dbReference type="EMBL" id="JACGCX010000004">
    <property type="protein sequence ID" value="MBA6097427.1"/>
    <property type="molecule type" value="Genomic_DNA"/>
</dbReference>
<keyword evidence="1" id="KW-0677">Repeat</keyword>
<organism evidence="4 5">
    <name type="scientific">Pseudomonas juntendi</name>
    <dbReference type="NCBI Taxonomy" id="2666183"/>
    <lineage>
        <taxon>Bacteria</taxon>
        <taxon>Pseudomonadati</taxon>
        <taxon>Pseudomonadota</taxon>
        <taxon>Gammaproteobacteria</taxon>
        <taxon>Pseudomonadales</taxon>
        <taxon>Pseudomonadaceae</taxon>
        <taxon>Pseudomonas</taxon>
    </lineage>
</organism>
<evidence type="ECO:0000256" key="3">
    <source>
        <dbReference type="PROSITE-ProRule" id="PRU00339"/>
    </source>
</evidence>
<dbReference type="Gene3D" id="1.25.40.10">
    <property type="entry name" value="Tetratricopeptide repeat domain"/>
    <property type="match status" value="1"/>
</dbReference>
<name>A0A7W2KF93_9PSED</name>
<gene>
    <name evidence="4" type="ORF">H4C80_09875</name>
</gene>
<dbReference type="Proteomes" id="UP000545074">
    <property type="component" value="Unassembled WGS sequence"/>
</dbReference>
<feature type="repeat" description="TPR" evidence="3">
    <location>
        <begin position="175"/>
        <end position="208"/>
    </location>
</feature>
<reference evidence="4 5" key="1">
    <citation type="submission" date="2020-07" db="EMBL/GenBank/DDBJ databases">
        <title>Diversity of carbapenemase encoding genes among Pseudomonas putida group clinical isolates in a tertiary Brazilian hospital.</title>
        <authorList>
            <person name="Alberto-Lei F."/>
            <person name="Nodari C.S."/>
            <person name="Streling A.P."/>
            <person name="Paulino J.T."/>
            <person name="Bessa-Neto F.O."/>
            <person name="Cayo R."/>
            <person name="Gales A.C."/>
        </authorList>
    </citation>
    <scope>NUCLEOTIDE SEQUENCE [LARGE SCALE GENOMIC DNA]</scope>
    <source>
        <strain evidence="4 5">12815</strain>
    </source>
</reference>
<keyword evidence="2 3" id="KW-0802">TPR repeat</keyword>
<evidence type="ECO:0000313" key="4">
    <source>
        <dbReference type="EMBL" id="MBA6097427.1"/>
    </source>
</evidence>
<dbReference type="InterPro" id="IPR011990">
    <property type="entry name" value="TPR-like_helical_dom_sf"/>
</dbReference>
<evidence type="ECO:0000256" key="2">
    <source>
        <dbReference type="ARBA" id="ARBA00022803"/>
    </source>
</evidence>
<accession>A0A7W2KF93</accession>
<evidence type="ECO:0000256" key="1">
    <source>
        <dbReference type="ARBA" id="ARBA00022737"/>
    </source>
</evidence>
<evidence type="ECO:0000313" key="5">
    <source>
        <dbReference type="Proteomes" id="UP000545074"/>
    </source>
</evidence>
<dbReference type="PROSITE" id="PS50005">
    <property type="entry name" value="TPR"/>
    <property type="match status" value="2"/>
</dbReference>
<dbReference type="SUPFAM" id="SSF48452">
    <property type="entry name" value="TPR-like"/>
    <property type="match status" value="1"/>
</dbReference>
<dbReference type="AlphaFoldDB" id="A0A7W2KF93"/>
<comment type="caution">
    <text evidence="4">The sequence shown here is derived from an EMBL/GenBank/DDBJ whole genome shotgun (WGS) entry which is preliminary data.</text>
</comment>
<protein>
    <submittedName>
        <fullName evidence="4">Tetratricopeptide repeat protein</fullName>
    </submittedName>
</protein>